<evidence type="ECO:0000259" key="2">
    <source>
        <dbReference type="Pfam" id="PF24496"/>
    </source>
</evidence>
<feature type="region of interest" description="Disordered" evidence="1">
    <location>
        <begin position="50"/>
        <end position="85"/>
    </location>
</feature>
<gene>
    <name evidence="3" type="ORF">SO802_000814</name>
</gene>
<reference evidence="3 4" key="1">
    <citation type="submission" date="2024-01" db="EMBL/GenBank/DDBJ databases">
        <title>A telomere-to-telomere, gap-free genome of sweet tea (Lithocarpus litseifolius).</title>
        <authorList>
            <person name="Zhou J."/>
        </authorList>
    </citation>
    <scope>NUCLEOTIDE SEQUENCE [LARGE SCALE GENOMIC DNA]</scope>
    <source>
        <strain evidence="3">Zhou-2022a</strain>
        <tissue evidence="3">Leaf</tissue>
    </source>
</reference>
<evidence type="ECO:0000313" key="4">
    <source>
        <dbReference type="Proteomes" id="UP001459277"/>
    </source>
</evidence>
<proteinExistence type="predicted"/>
<organism evidence="3 4">
    <name type="scientific">Lithocarpus litseifolius</name>
    <dbReference type="NCBI Taxonomy" id="425828"/>
    <lineage>
        <taxon>Eukaryota</taxon>
        <taxon>Viridiplantae</taxon>
        <taxon>Streptophyta</taxon>
        <taxon>Embryophyta</taxon>
        <taxon>Tracheophyta</taxon>
        <taxon>Spermatophyta</taxon>
        <taxon>Magnoliopsida</taxon>
        <taxon>eudicotyledons</taxon>
        <taxon>Gunneridae</taxon>
        <taxon>Pentapetalae</taxon>
        <taxon>rosids</taxon>
        <taxon>fabids</taxon>
        <taxon>Fagales</taxon>
        <taxon>Fagaceae</taxon>
        <taxon>Lithocarpus</taxon>
    </lineage>
</organism>
<sequence length="192" mass="22750">MSKPKFRPSSPVDLRSPLPSWKPPILLSRPLAPYPRSRRNFGVELQEVKTRSQVSTPCYTAKQDSIVDQDDDNNRKTPSPSKTNMEDLYQYKEQEPSVDHEIMVLKKDFTPDLVALGKEFDSERNRVKREAYRANHTLEQKKEVLEKWQEFMKEISDSIPFFEYFENHFEWHKKPCVITKTNWTKEDTKKVV</sequence>
<keyword evidence="4" id="KW-1185">Reference proteome</keyword>
<dbReference type="AlphaFoldDB" id="A0AAW2DWK8"/>
<dbReference type="InterPro" id="IPR056010">
    <property type="entry name" value="DUF7588"/>
</dbReference>
<dbReference type="Pfam" id="PF24496">
    <property type="entry name" value="DUF7588"/>
    <property type="match status" value="1"/>
</dbReference>
<evidence type="ECO:0000256" key="1">
    <source>
        <dbReference type="SAM" id="MobiDB-lite"/>
    </source>
</evidence>
<feature type="domain" description="DUF7588" evidence="2">
    <location>
        <begin position="116"/>
        <end position="174"/>
    </location>
</feature>
<accession>A0AAW2DWK8</accession>
<name>A0AAW2DWK8_9ROSI</name>
<dbReference type="EMBL" id="JAZDWU010000001">
    <property type="protein sequence ID" value="KAL0013745.1"/>
    <property type="molecule type" value="Genomic_DNA"/>
</dbReference>
<comment type="caution">
    <text evidence="3">The sequence shown here is derived from an EMBL/GenBank/DDBJ whole genome shotgun (WGS) entry which is preliminary data.</text>
</comment>
<evidence type="ECO:0000313" key="3">
    <source>
        <dbReference type="EMBL" id="KAL0013745.1"/>
    </source>
</evidence>
<feature type="region of interest" description="Disordered" evidence="1">
    <location>
        <begin position="1"/>
        <end position="36"/>
    </location>
</feature>
<dbReference type="Proteomes" id="UP001459277">
    <property type="component" value="Unassembled WGS sequence"/>
</dbReference>
<protein>
    <recommendedName>
        <fullName evidence="2">DUF7588 domain-containing protein</fullName>
    </recommendedName>
</protein>